<comment type="caution">
    <text evidence="2">The sequence shown here is derived from an EMBL/GenBank/DDBJ whole genome shotgun (WGS) entry which is preliminary data.</text>
</comment>
<organism evidence="2 3">
    <name type="scientific">Aquamicrobium defluvii</name>
    <dbReference type="NCBI Taxonomy" id="69279"/>
    <lineage>
        <taxon>Bacteria</taxon>
        <taxon>Pseudomonadati</taxon>
        <taxon>Pseudomonadota</taxon>
        <taxon>Alphaproteobacteria</taxon>
        <taxon>Hyphomicrobiales</taxon>
        <taxon>Phyllobacteriaceae</taxon>
        <taxon>Aquamicrobium</taxon>
    </lineage>
</organism>
<dbReference type="EMBL" id="SNZF01000012">
    <property type="protein sequence ID" value="TDR34843.1"/>
    <property type="molecule type" value="Genomic_DNA"/>
</dbReference>
<protein>
    <submittedName>
        <fullName evidence="2">Uncharacterized protein</fullName>
    </submittedName>
</protein>
<dbReference type="AlphaFoldDB" id="A0A4R6YF59"/>
<accession>A0A4R6YF59</accession>
<proteinExistence type="predicted"/>
<sequence>MTQEAVRAYTESNRLNRERPQSEDATRRELAEIVRVEQGGYHRPLSATPRNSPAAHGARAT</sequence>
<evidence type="ECO:0000313" key="2">
    <source>
        <dbReference type="EMBL" id="TDR34843.1"/>
    </source>
</evidence>
<dbReference type="Proteomes" id="UP000294958">
    <property type="component" value="Unassembled WGS sequence"/>
</dbReference>
<evidence type="ECO:0000256" key="1">
    <source>
        <dbReference type="SAM" id="MobiDB-lite"/>
    </source>
</evidence>
<dbReference type="RefSeq" id="WP_133675172.1">
    <property type="nucleotide sequence ID" value="NZ_SNZF01000012.1"/>
</dbReference>
<feature type="compositionally biased region" description="Basic and acidic residues" evidence="1">
    <location>
        <begin position="14"/>
        <end position="35"/>
    </location>
</feature>
<evidence type="ECO:0000313" key="3">
    <source>
        <dbReference type="Proteomes" id="UP000294958"/>
    </source>
</evidence>
<gene>
    <name evidence="2" type="ORF">DES43_11255</name>
</gene>
<keyword evidence="3" id="KW-1185">Reference proteome</keyword>
<reference evidence="2 3" key="1">
    <citation type="submission" date="2019-03" db="EMBL/GenBank/DDBJ databases">
        <title>Genomic Encyclopedia of Type Strains, Phase IV (KMG-IV): sequencing the most valuable type-strain genomes for metagenomic binning, comparative biology and taxonomic classification.</title>
        <authorList>
            <person name="Goeker M."/>
        </authorList>
    </citation>
    <scope>NUCLEOTIDE SEQUENCE [LARGE SCALE GENOMIC DNA]</scope>
    <source>
        <strain evidence="2 3">DSM 11603</strain>
    </source>
</reference>
<name>A0A4R6YF59_9HYPH</name>
<feature type="region of interest" description="Disordered" evidence="1">
    <location>
        <begin position="1"/>
        <end position="61"/>
    </location>
</feature>